<dbReference type="AlphaFoldDB" id="A0A0P7UGB9"/>
<feature type="compositionally biased region" description="Polar residues" evidence="1">
    <location>
        <begin position="218"/>
        <end position="233"/>
    </location>
</feature>
<protein>
    <recommendedName>
        <fullName evidence="4">AT-rich interactive domain-containing protein 1B-like</fullName>
    </recommendedName>
</protein>
<comment type="caution">
    <text evidence="2">The sequence shown here is derived from an EMBL/GenBank/DDBJ whole genome shotgun (WGS) entry which is preliminary data.</text>
</comment>
<dbReference type="Proteomes" id="UP000034805">
    <property type="component" value="Unassembled WGS sequence"/>
</dbReference>
<dbReference type="GO" id="GO:0006357">
    <property type="term" value="P:regulation of transcription by RNA polymerase II"/>
    <property type="evidence" value="ECO:0007669"/>
    <property type="project" value="TreeGrafter"/>
</dbReference>
<feature type="compositionally biased region" description="Low complexity" evidence="1">
    <location>
        <begin position="61"/>
        <end position="75"/>
    </location>
</feature>
<feature type="region of interest" description="Disordered" evidence="1">
    <location>
        <begin position="143"/>
        <end position="280"/>
    </location>
</feature>
<dbReference type="PANTHER" id="PTHR12656">
    <property type="entry name" value="BRG-1 ASSOCIATED FACTOR 250 BAF250"/>
    <property type="match status" value="1"/>
</dbReference>
<proteinExistence type="predicted"/>
<reference evidence="2 3" key="1">
    <citation type="submission" date="2015-08" db="EMBL/GenBank/DDBJ databases">
        <title>The genome of the Asian arowana (Scleropages formosus).</title>
        <authorList>
            <person name="Tan M.H."/>
            <person name="Gan H.M."/>
            <person name="Croft L.J."/>
            <person name="Austin C.M."/>
        </authorList>
    </citation>
    <scope>NUCLEOTIDE SEQUENCE [LARGE SCALE GENOMIC DNA]</scope>
    <source>
        <strain evidence="2">Aro1</strain>
    </source>
</reference>
<dbReference type="GO" id="GO:0071565">
    <property type="term" value="C:nBAF complex"/>
    <property type="evidence" value="ECO:0007669"/>
    <property type="project" value="TreeGrafter"/>
</dbReference>
<feature type="non-terminal residue" evidence="2">
    <location>
        <position position="1"/>
    </location>
</feature>
<dbReference type="GO" id="GO:0045893">
    <property type="term" value="P:positive regulation of DNA-templated transcription"/>
    <property type="evidence" value="ECO:0007669"/>
    <property type="project" value="TreeGrafter"/>
</dbReference>
<dbReference type="GO" id="GO:0005654">
    <property type="term" value="C:nucleoplasm"/>
    <property type="evidence" value="ECO:0007669"/>
    <property type="project" value="TreeGrafter"/>
</dbReference>
<dbReference type="GO" id="GO:0006338">
    <property type="term" value="P:chromatin remodeling"/>
    <property type="evidence" value="ECO:0007669"/>
    <property type="project" value="InterPro"/>
</dbReference>
<feature type="compositionally biased region" description="Low complexity" evidence="1">
    <location>
        <begin position="143"/>
        <end position="156"/>
    </location>
</feature>
<feature type="compositionally biased region" description="Low complexity" evidence="1">
    <location>
        <begin position="182"/>
        <end position="211"/>
    </location>
</feature>
<name>A0A0P7UGB9_SCLFO</name>
<dbReference type="PANTHER" id="PTHR12656:SF11">
    <property type="entry name" value="AT-RICH INTERACTIVE DOMAIN-CONTAINING PROTEIN 1B"/>
    <property type="match status" value="1"/>
</dbReference>
<gene>
    <name evidence="2" type="ORF">Z043_112438</name>
</gene>
<sequence>TQMAPQTPGSVTDVASVSQERGFMASMQRNPPMPSQFGPQPPGQSMSPHPSPGAQMHHGMGSYPQSSASSSYGPQGVQYGPQESICGPAGTSRESSPSWISRCGRFVSSLTRCCGSRFPAGNYPRPATYAGAPGANYSGPGHGMSNSLGLNSSSPMHGQGPGQPCVSVPMGRSPGPTMAGRPYPSGLGSAAPSSPGMPQTTGPGMGPPAAGVNRKAQETVTNAMQATANSTQGRPPFARSPAYLSQTGPGPWVTPPATPQPPHLGSPPLPSAMPQYEQYG</sequence>
<evidence type="ECO:0000313" key="3">
    <source>
        <dbReference type="Proteomes" id="UP000034805"/>
    </source>
</evidence>
<organism evidence="2 3">
    <name type="scientific">Scleropages formosus</name>
    <name type="common">Asian bonytongue</name>
    <name type="synonym">Osteoglossum formosum</name>
    <dbReference type="NCBI Taxonomy" id="113540"/>
    <lineage>
        <taxon>Eukaryota</taxon>
        <taxon>Metazoa</taxon>
        <taxon>Chordata</taxon>
        <taxon>Craniata</taxon>
        <taxon>Vertebrata</taxon>
        <taxon>Euteleostomi</taxon>
        <taxon>Actinopterygii</taxon>
        <taxon>Neopterygii</taxon>
        <taxon>Teleostei</taxon>
        <taxon>Osteoglossocephala</taxon>
        <taxon>Osteoglossomorpha</taxon>
        <taxon>Osteoglossiformes</taxon>
        <taxon>Osteoglossidae</taxon>
        <taxon>Scleropages</taxon>
    </lineage>
</organism>
<feature type="compositionally biased region" description="Polar residues" evidence="1">
    <location>
        <begin position="1"/>
        <end position="19"/>
    </location>
</feature>
<dbReference type="GO" id="GO:0031491">
    <property type="term" value="F:nucleosome binding"/>
    <property type="evidence" value="ECO:0007669"/>
    <property type="project" value="TreeGrafter"/>
</dbReference>
<evidence type="ECO:0000256" key="1">
    <source>
        <dbReference type="SAM" id="MobiDB-lite"/>
    </source>
</evidence>
<dbReference type="InterPro" id="IPR021906">
    <property type="entry name" value="BAF250/Osa"/>
</dbReference>
<dbReference type="GO" id="GO:0016514">
    <property type="term" value="C:SWI/SNF complex"/>
    <property type="evidence" value="ECO:0007669"/>
    <property type="project" value="InterPro"/>
</dbReference>
<feature type="compositionally biased region" description="Pro residues" evidence="1">
    <location>
        <begin position="252"/>
        <end position="271"/>
    </location>
</feature>
<dbReference type="GO" id="GO:0035060">
    <property type="term" value="C:brahma complex"/>
    <property type="evidence" value="ECO:0007669"/>
    <property type="project" value="InterPro"/>
</dbReference>
<evidence type="ECO:0000313" key="2">
    <source>
        <dbReference type="EMBL" id="KPP68845.1"/>
    </source>
</evidence>
<feature type="compositionally biased region" description="Pro residues" evidence="1">
    <location>
        <begin position="31"/>
        <end position="42"/>
    </location>
</feature>
<accession>A0A0P7UGB9</accession>
<feature type="region of interest" description="Disordered" evidence="1">
    <location>
        <begin position="1"/>
        <end position="76"/>
    </location>
</feature>
<evidence type="ECO:0008006" key="4">
    <source>
        <dbReference type="Google" id="ProtNLM"/>
    </source>
</evidence>
<dbReference type="EMBL" id="JARO02004258">
    <property type="protein sequence ID" value="KPP68845.1"/>
    <property type="molecule type" value="Genomic_DNA"/>
</dbReference>